<comment type="caution">
    <text evidence="2">The sequence shown here is derived from an EMBL/GenBank/DDBJ whole genome shotgun (WGS) entry which is preliminary data.</text>
</comment>
<dbReference type="Pfam" id="PF00563">
    <property type="entry name" value="EAL"/>
    <property type="match status" value="1"/>
</dbReference>
<reference evidence="3" key="1">
    <citation type="journal article" date="2019" name="Int. J. Syst. Evol. Microbiol.">
        <title>The Global Catalogue of Microorganisms (GCM) 10K type strain sequencing project: providing services to taxonomists for standard genome sequencing and annotation.</title>
        <authorList>
            <consortium name="The Broad Institute Genomics Platform"/>
            <consortium name="The Broad Institute Genome Sequencing Center for Infectious Disease"/>
            <person name="Wu L."/>
            <person name="Ma J."/>
        </authorList>
    </citation>
    <scope>NUCLEOTIDE SEQUENCE [LARGE SCALE GENOMIC DNA]</scope>
    <source>
        <strain evidence="3">CCUG 48316</strain>
    </source>
</reference>
<dbReference type="SMART" id="SM00052">
    <property type="entry name" value="EAL"/>
    <property type="match status" value="1"/>
</dbReference>
<dbReference type="PANTHER" id="PTHR44757:SF2">
    <property type="entry name" value="BIOFILM ARCHITECTURE MAINTENANCE PROTEIN MBAA"/>
    <property type="match status" value="1"/>
</dbReference>
<dbReference type="RefSeq" id="WP_378975658.1">
    <property type="nucleotide sequence ID" value="NZ_JBHSWN010000001.1"/>
</dbReference>
<accession>A0ABW2BP93</accession>
<dbReference type="PANTHER" id="PTHR44757">
    <property type="entry name" value="DIGUANYLATE CYCLASE DGCP"/>
    <property type="match status" value="1"/>
</dbReference>
<dbReference type="Proteomes" id="UP001596292">
    <property type="component" value="Unassembled WGS sequence"/>
</dbReference>
<evidence type="ECO:0000313" key="2">
    <source>
        <dbReference type="EMBL" id="MFC6792277.1"/>
    </source>
</evidence>
<dbReference type="PROSITE" id="PS50883">
    <property type="entry name" value="EAL"/>
    <property type="match status" value="1"/>
</dbReference>
<dbReference type="SUPFAM" id="SSF141868">
    <property type="entry name" value="EAL domain-like"/>
    <property type="match status" value="1"/>
</dbReference>
<feature type="domain" description="EAL" evidence="1">
    <location>
        <begin position="13"/>
        <end position="261"/>
    </location>
</feature>
<proteinExistence type="predicted"/>
<gene>
    <name evidence="2" type="ORF">ACFQE0_23525</name>
</gene>
<name>A0ABW2BP93_9HYPH</name>
<sequence length="267" mass="29534">MFEATAHARTATRNLLALDMKEAIRRGDFFLVYQPVIDIASGAVTSFEALMRWQHPVHGMISPADFIPVAEETGMIVPLGAWALQEACREAQTWPEQVRVGVNVSPVQFRGGLEEHVKTALVNAAMPAQRLKLEVTESVLMRDADDALACLHRLRALGVRIALDDFGTGYSSLSYLRRFPFDKLKIDRTFIRDIADPDAAAIVRAVAGLGERLGMVIVAEGVETEEQLALVRREGCTEVQGFLFSKPLPAEEARAFLRSRRCEQDAA</sequence>
<dbReference type="InterPro" id="IPR052155">
    <property type="entry name" value="Biofilm_reg_signaling"/>
</dbReference>
<dbReference type="CDD" id="cd01948">
    <property type="entry name" value="EAL"/>
    <property type="match status" value="1"/>
</dbReference>
<protein>
    <submittedName>
        <fullName evidence="2">Bifunctional diguanylate cyclase/phosphodiesterase</fullName>
    </submittedName>
</protein>
<dbReference type="InterPro" id="IPR035919">
    <property type="entry name" value="EAL_sf"/>
</dbReference>
<keyword evidence="3" id="KW-1185">Reference proteome</keyword>
<evidence type="ECO:0000259" key="1">
    <source>
        <dbReference type="PROSITE" id="PS50883"/>
    </source>
</evidence>
<evidence type="ECO:0000313" key="3">
    <source>
        <dbReference type="Proteomes" id="UP001596292"/>
    </source>
</evidence>
<dbReference type="Gene3D" id="3.20.20.450">
    <property type="entry name" value="EAL domain"/>
    <property type="match status" value="1"/>
</dbReference>
<organism evidence="2 3">
    <name type="scientific">Methylobacterium komagatae</name>
    <dbReference type="NCBI Taxonomy" id="374425"/>
    <lineage>
        <taxon>Bacteria</taxon>
        <taxon>Pseudomonadati</taxon>
        <taxon>Pseudomonadota</taxon>
        <taxon>Alphaproteobacteria</taxon>
        <taxon>Hyphomicrobiales</taxon>
        <taxon>Methylobacteriaceae</taxon>
        <taxon>Methylobacterium</taxon>
    </lineage>
</organism>
<dbReference type="InterPro" id="IPR001633">
    <property type="entry name" value="EAL_dom"/>
</dbReference>
<dbReference type="EMBL" id="JBHSWN010000001">
    <property type="protein sequence ID" value="MFC6792277.1"/>
    <property type="molecule type" value="Genomic_DNA"/>
</dbReference>